<name>A0A4U1EXP0_MONMO</name>
<evidence type="ECO:0000313" key="3">
    <source>
        <dbReference type="EMBL" id="TKC41625.1"/>
    </source>
</evidence>
<feature type="region of interest" description="Disordered" evidence="2">
    <location>
        <begin position="2345"/>
        <end position="2444"/>
    </location>
</feature>
<feature type="compositionally biased region" description="Basic and acidic residues" evidence="2">
    <location>
        <begin position="1438"/>
        <end position="1453"/>
    </location>
</feature>
<sequence>FLNSGPEEDQGIIMVMTSPRLIPVWKDFKYLINDMIHKSKVILCHASPQKTLDHPKTDVVVLSDRSQILFKESRHPQNMPLICYYFSDAHFFASLSWVTTSTKEIQAVLWMKSKTEDMVQKRTFSMTERLPPIQSMVHTGSFHILVVYCGDLLLRLFGDHFQSFKPLGIVPCRFNISCLCYDPEMKMLLSGILGAVVTWIMEQSGKGLQIAHMVSMPGAELVHNIMLNGPNGSLVALCETVVRVLEHQGHGRLAEVKSFPSTTSGSSITCCFTCFEQGFLYAGNRTGEIQVWSLNQGHALHSFKAHLSSVICIRSRPEAHTLLTAGQEGLIKEWNLTSGSLLRQLELGEELYLLQFIDSTTFFCQTTHSFSLRSLPCFYNLFNVCGSAPQQIRRVRCGNNWFRILCTTEDGLLRFVSPLTGNLLVITWPFSVLDQAVDWAYDPDKEELFVATGSSDVLVFDTTRCPCPAKYLICTSPDSQDLVRCLAYGHFHLGRGLEGLMFSGHQSGVIRVLSQHSCAQIEKLMHFGAVLALSTLPGGLSGCRENSLLCSYGRDDYVHLSEAVLEGVRVQLQPLASILSSCQLTHLILLPKSVSAITETNCLRLWKFHDFLSSGSQEGSTFIDTLPLHQCTITSFDVCLSLSLFVTGGSDGSVRIWNFHGRLIAMLDSSLHFGPLCFANDRGDLLVTFNQSLYLVSCLKLLPSALLARLSLIGMTDEVLEVPKPFIPSFFFSFETMFVPKYIYFGQGQQQLVGLENLVNNRAIAFDHNVPHVIEDEQGSPVLLSSFRHDSLYKEADWTQVKKPPHSHYVLPPQLQLTTWDGLNPYQILRYYFGHGQKWLLAPDCYIPNSVIRARLWPQGSPIYLQCNLHSPMRELEWDKSQQFFFWHGRARAISDVGEYAGEKEDEDFLEIRASKDITYSVLTDSANCSWLGRKMSEIAINSLIETILNIMIHASPLKYQCCIGALGQIFASYQVSPLLRAETAHRLLDDTTNSNPLIQELAWEGLKCLGMITHLFAVPLAQRLMDKDERVRNKALSLMAETGIHSKTSLLNLIQNQDTFQEMQQEMIGEETLDHLLGMQATDLQILHTQVEQRLNENLILSLGDEKPTFSLDVSGASELTTLSNQLDTAPEEPEVAYKPSKGQRWGRVGGRKHTRKFLQSLKKMKETGTEPGPLEGEGDQSEAALTEREECRSSTSSILKISKDDEQEPLGIDASKDHVALTLKMLRKIRDKRGRKATLQKPIERRKRKTTDAEVTVEDPPYPIRRESVVKLVKVRGQSASGAPGHRTTPGDGSSWRDDLCRLMTLRISGSQTKMSEALNTELVTMAQAVLADRRPSWELFQEICPLLKKESKELLEDLDWDVAWPEEKPVFPHAGAIREDMVISDKEEETKEEQEQKKERDVQDLRETQVIPKKGKKKKVVFLEPDVTRGKRISKKEEKKPSKKPSKQEGKAVQQEIKVDKKERKKTKEEERDMSQEVEEKAKLEERVVDQEGRPVKEETKLSWQEWKKFWDQWKQAYSETRISWDEWKKAWESRHLQEEEKLHEEEEKLFPDEEELERDKKKQTWDEWSQIWEKMSARAREQLLEDEEEVTLEEELSQEWEGEEAAAAAAEEELMTEEQRQIHQEYKQAQVERKRAQVEIKRAQEKRKLAQEVEKLAQEERKLAQEERNMARDYEKLAQKDRKMVQVERKFIQNEEKLAQREEMLTQEAEKLAQRRKKLAMKLEKLAQEEEKIAKKGGKLAEVKKILVQKLEKLAQKEQDLAWQEKELAQELEDLAWEEEELNQEEEELVNEEERLDQEETTLASQEEKLNVEEKEVVQEEELLIQKEEKLVQDKEKLAEEKERLGQKREQLMENKQKLAQEEELLIQEEKKLAQDNVKFPEEEERLGQKREQLMENKQKLAQEEELLIQDEKKLTQDMETLPGEEARLVQKREQLIKNKQKLAQERNKLVQSKEELPKTKEILAWRQKTLAQEKVKLAQRKENLIQLKESLTQKRKKSDQEKEKLDMYKKRLVQIEKKLMEEKEKLFQKKEKLAAIEEKLTQLEESLAEEQHQIAQDKMKLAMEKRVIFQGLKQLRGDWSITKEEKALGMEIKKLAWEKVRLAEGKETLFKKETQETSRQGRPIKDELELIKRKLSLEEKILVYEDRILATEQTDITKGKLEFTRGGRVCAQEERKLAKLIRKLAKESKGISKEPLKVSSKILKILQGLIKKERKLTQEEIEMTKLKRSFFTKEKELNKVQNELDAKEWDFSEEQPEIATDEKKLAKRQRKLAKEMRRLIKKEKKMTEEESRLARQQREVIQEEEEDEITEEEEAKPFLKQRSRKRKKLKRVDLQQEEFLSQEDEVKSVKSEESFSEEMESLLDEIERESLSEEEEEEEEMEEEEEEEEEGKEKKKKKKKKVQEEEVFEKEESMSEEEMERLSEKEGEEEERSSLEEEVDKKKGIFKKEKLFKLPGERKKDLKGREAVPSIEKRIPKVKGRAIKLEVLKSPPKQLISVVLGREEKIPVPGSTKQIFWEDKATVLETSRVSPGTGFMDKQEELLKKYKPIPLQVLDTVLESQEPDLKTPYLSYILKKTMEAHKLQGKQLGAKWQWLLQRHPSLKGQTEVQLPVSKILAKEIYADISLSDVEWIHHVLEQMETGEQLSRDSFHRLCQLLKDLTTKENLEWMHLAKLEAIVYRHKQNLESRSTSISKPSKEPMGPKYLKVIPPIKGKEKESWLKPLAVSTPKSPLATKMIPDLKAINWHLLGEPYRSVRAEQISTARKEMELQHHCPPTRDIFTGALDPVEKQTLALMFQKDFWAFKDKDRSAKLPKLEKKAQHISKKKDKVPLWETFVAMYHVLRMLQERYTKDSVAWMEQFYRLMDLYQLKSPRIQRLLQELLLRGAPQSQEITYKEALKAMELVPGERLFYHLFCGGCHTPKGPLEFQEVVPLPGKNNVRTMLPMGIAQYGILELAWKSLPQADVHLTKELPYYVAPTP</sequence>
<proteinExistence type="predicted"/>
<dbReference type="PROSITE" id="PS50294">
    <property type="entry name" value="WD_REPEATS_REGION"/>
    <property type="match status" value="1"/>
</dbReference>
<accession>A0A4U1EXP0</accession>
<dbReference type="PROSITE" id="PS50082">
    <property type="entry name" value="WD_REPEATS_2"/>
    <property type="match status" value="2"/>
</dbReference>
<feature type="repeat" description="WD" evidence="1">
    <location>
        <begin position="626"/>
        <end position="658"/>
    </location>
</feature>
<feature type="compositionally biased region" description="Basic and acidic residues" evidence="2">
    <location>
        <begin position="2349"/>
        <end position="2358"/>
    </location>
</feature>
<feature type="compositionally biased region" description="Acidic residues" evidence="2">
    <location>
        <begin position="2410"/>
        <end position="2424"/>
    </location>
</feature>
<feature type="region of interest" description="Disordered" evidence="2">
    <location>
        <begin position="1166"/>
        <end position="1205"/>
    </location>
</feature>
<feature type="region of interest" description="Disordered" evidence="2">
    <location>
        <begin position="1389"/>
        <end position="1412"/>
    </location>
</feature>
<feature type="repeat" description="WD" evidence="1">
    <location>
        <begin position="303"/>
        <end position="344"/>
    </location>
</feature>
<comment type="caution">
    <text evidence="3">The sequence shown here is derived from an EMBL/GenBank/DDBJ whole genome shotgun (WGS) entry which is preliminary data.</text>
</comment>
<dbReference type="PANTHER" id="PTHR42968">
    <property type="entry name" value="WD REPEAT-CONTAINING"/>
    <property type="match status" value="1"/>
</dbReference>
<feature type="region of interest" description="Disordered" evidence="2">
    <location>
        <begin position="2283"/>
        <end position="2322"/>
    </location>
</feature>
<feature type="region of interest" description="Disordered" evidence="2">
    <location>
        <begin position="1784"/>
        <end position="1815"/>
    </location>
</feature>
<feature type="compositionally biased region" description="Basic and acidic residues" evidence="2">
    <location>
        <begin position="2290"/>
        <end position="2306"/>
    </location>
</feature>
<dbReference type="Pfam" id="PF00400">
    <property type="entry name" value="WD40"/>
    <property type="match status" value="1"/>
</dbReference>
<gene>
    <name evidence="3" type="ORF">EI555_010613</name>
</gene>
<evidence type="ECO:0008006" key="5">
    <source>
        <dbReference type="Google" id="ProtNLM"/>
    </source>
</evidence>
<feature type="compositionally biased region" description="Acidic residues" evidence="2">
    <location>
        <begin position="2307"/>
        <end position="2319"/>
    </location>
</feature>
<feature type="region of interest" description="Disordered" evidence="2">
    <location>
        <begin position="1434"/>
        <end position="1495"/>
    </location>
</feature>
<feature type="region of interest" description="Disordered" evidence="2">
    <location>
        <begin position="1278"/>
        <end position="1298"/>
    </location>
</feature>
<evidence type="ECO:0000313" key="4">
    <source>
        <dbReference type="Proteomes" id="UP000308365"/>
    </source>
</evidence>
<feature type="non-terminal residue" evidence="3">
    <location>
        <position position="1"/>
    </location>
</feature>
<dbReference type="SUPFAM" id="SSF50998">
    <property type="entry name" value="Quinoprotein alcohol dehydrogenase-like"/>
    <property type="match status" value="1"/>
</dbReference>
<feature type="compositionally biased region" description="Basic and acidic residues" evidence="2">
    <location>
        <begin position="1389"/>
        <end position="1410"/>
    </location>
</feature>
<dbReference type="InterPro" id="IPR001680">
    <property type="entry name" value="WD40_rpt"/>
</dbReference>
<organism evidence="3 4">
    <name type="scientific">Monodon monoceros</name>
    <name type="common">Narwhal</name>
    <name type="synonym">Ceratodon monodon</name>
    <dbReference type="NCBI Taxonomy" id="40151"/>
    <lineage>
        <taxon>Eukaryota</taxon>
        <taxon>Metazoa</taxon>
        <taxon>Chordata</taxon>
        <taxon>Craniata</taxon>
        <taxon>Vertebrata</taxon>
        <taxon>Euteleostomi</taxon>
        <taxon>Mammalia</taxon>
        <taxon>Eutheria</taxon>
        <taxon>Laurasiatheria</taxon>
        <taxon>Artiodactyla</taxon>
        <taxon>Whippomorpha</taxon>
        <taxon>Cetacea</taxon>
        <taxon>Odontoceti</taxon>
        <taxon>Monodontidae</taxon>
        <taxon>Monodon</taxon>
    </lineage>
</organism>
<reference evidence="4" key="1">
    <citation type="journal article" date="2019" name="IScience">
        <title>Narwhal Genome Reveals Long-Term Low Genetic Diversity despite Current Large Abundance Size.</title>
        <authorList>
            <person name="Westbury M.V."/>
            <person name="Petersen B."/>
            <person name="Garde E."/>
            <person name="Heide-Jorgensen M.P."/>
            <person name="Lorenzen E.D."/>
        </authorList>
    </citation>
    <scope>NUCLEOTIDE SEQUENCE [LARGE SCALE GENOMIC DNA]</scope>
</reference>
<feature type="compositionally biased region" description="Acidic residues" evidence="2">
    <location>
        <begin position="1784"/>
        <end position="1804"/>
    </location>
</feature>
<dbReference type="Gene3D" id="2.130.10.10">
    <property type="entry name" value="YVTN repeat-like/Quinoprotein amine dehydrogenase"/>
    <property type="match status" value="2"/>
</dbReference>
<evidence type="ECO:0000256" key="2">
    <source>
        <dbReference type="SAM" id="MobiDB-lite"/>
    </source>
</evidence>
<feature type="compositionally biased region" description="Acidic residues" evidence="2">
    <location>
        <begin position="2359"/>
        <end position="2395"/>
    </location>
</feature>
<dbReference type="InterPro" id="IPR016024">
    <property type="entry name" value="ARM-type_fold"/>
</dbReference>
<keyword evidence="1" id="KW-0853">WD repeat</keyword>
<dbReference type="SMART" id="SM00320">
    <property type="entry name" value="WD40"/>
    <property type="match status" value="4"/>
</dbReference>
<dbReference type="Proteomes" id="UP000308365">
    <property type="component" value="Unassembled WGS sequence"/>
</dbReference>
<dbReference type="SUPFAM" id="SSF48371">
    <property type="entry name" value="ARM repeat"/>
    <property type="match status" value="1"/>
</dbReference>
<dbReference type="InterPro" id="IPR015943">
    <property type="entry name" value="WD40/YVTN_repeat-like_dom_sf"/>
</dbReference>
<dbReference type="InterPro" id="IPR011047">
    <property type="entry name" value="Quinoprotein_ADH-like_sf"/>
</dbReference>
<evidence type="ECO:0000256" key="1">
    <source>
        <dbReference type="PROSITE-ProRule" id="PRU00221"/>
    </source>
</evidence>
<protein>
    <recommendedName>
        <fullName evidence="5">WD repeat-containing protein 87</fullName>
    </recommendedName>
</protein>
<dbReference type="PANTHER" id="PTHR42968:SF9">
    <property type="entry name" value="WD REPEAT-CONTAINING PROTEIN 87"/>
    <property type="match status" value="1"/>
</dbReference>
<dbReference type="EMBL" id="RWIC01000617">
    <property type="protein sequence ID" value="TKC41625.1"/>
    <property type="molecule type" value="Genomic_DNA"/>
</dbReference>
<feature type="compositionally biased region" description="Basic and acidic residues" evidence="2">
    <location>
        <begin position="1460"/>
        <end position="1495"/>
    </location>
</feature>